<feature type="compositionally biased region" description="Low complexity" evidence="1">
    <location>
        <begin position="997"/>
        <end position="1006"/>
    </location>
</feature>
<feature type="compositionally biased region" description="Acidic residues" evidence="1">
    <location>
        <begin position="816"/>
        <end position="830"/>
    </location>
</feature>
<dbReference type="AlphaFoldDB" id="A0A9W6BPP6"/>
<dbReference type="Gene3D" id="3.30.40.10">
    <property type="entry name" value="Zinc/RING finger domain, C3HC4 (zinc finger)"/>
    <property type="match status" value="1"/>
</dbReference>
<gene>
    <name evidence="3" type="primary">PLEST002938</name>
    <name evidence="3" type="ORF">PLESTB_001053300</name>
</gene>
<feature type="compositionally biased region" description="Gly residues" evidence="1">
    <location>
        <begin position="243"/>
        <end position="282"/>
    </location>
</feature>
<dbReference type="SMART" id="SM00504">
    <property type="entry name" value="Ubox"/>
    <property type="match status" value="1"/>
</dbReference>
<protein>
    <recommendedName>
        <fullName evidence="2">U-box domain-containing protein</fullName>
    </recommendedName>
</protein>
<feature type="compositionally biased region" description="Basic residues" evidence="1">
    <location>
        <begin position="940"/>
        <end position="952"/>
    </location>
</feature>
<feature type="region of interest" description="Disordered" evidence="1">
    <location>
        <begin position="170"/>
        <end position="299"/>
    </location>
</feature>
<dbReference type="InterPro" id="IPR013083">
    <property type="entry name" value="Znf_RING/FYVE/PHD"/>
</dbReference>
<feature type="compositionally biased region" description="Basic and acidic residues" evidence="1">
    <location>
        <begin position="806"/>
        <end position="815"/>
    </location>
</feature>
<dbReference type="PANTHER" id="PTHR40903:SF1">
    <property type="entry name" value="HYPHALLY REGULATED CELL WALL PROTEIN 3"/>
    <property type="match status" value="1"/>
</dbReference>
<feature type="compositionally biased region" description="Pro residues" evidence="1">
    <location>
        <begin position="346"/>
        <end position="362"/>
    </location>
</feature>
<dbReference type="Proteomes" id="UP001165080">
    <property type="component" value="Unassembled WGS sequence"/>
</dbReference>
<evidence type="ECO:0000313" key="3">
    <source>
        <dbReference type="EMBL" id="GLC55997.1"/>
    </source>
</evidence>
<feature type="region of interest" description="Disordered" evidence="1">
    <location>
        <begin position="323"/>
        <end position="401"/>
    </location>
</feature>
<organism evidence="3 4">
    <name type="scientific">Pleodorina starrii</name>
    <dbReference type="NCBI Taxonomy" id="330485"/>
    <lineage>
        <taxon>Eukaryota</taxon>
        <taxon>Viridiplantae</taxon>
        <taxon>Chlorophyta</taxon>
        <taxon>core chlorophytes</taxon>
        <taxon>Chlorophyceae</taxon>
        <taxon>CS clade</taxon>
        <taxon>Chlamydomonadales</taxon>
        <taxon>Volvocaceae</taxon>
        <taxon>Pleodorina</taxon>
    </lineage>
</organism>
<feature type="compositionally biased region" description="Basic and acidic residues" evidence="1">
    <location>
        <begin position="330"/>
        <end position="345"/>
    </location>
</feature>
<dbReference type="Pfam" id="PF04564">
    <property type="entry name" value="U-box"/>
    <property type="match status" value="1"/>
</dbReference>
<feature type="compositionally biased region" description="Low complexity" evidence="1">
    <location>
        <begin position="963"/>
        <end position="972"/>
    </location>
</feature>
<feature type="region of interest" description="Disordered" evidence="1">
    <location>
        <begin position="427"/>
        <end position="502"/>
    </location>
</feature>
<keyword evidence="4" id="KW-1185">Reference proteome</keyword>
<feature type="compositionally biased region" description="Gly residues" evidence="1">
    <location>
        <begin position="372"/>
        <end position="381"/>
    </location>
</feature>
<feature type="compositionally biased region" description="Low complexity" evidence="1">
    <location>
        <begin position="1075"/>
        <end position="1087"/>
    </location>
</feature>
<evidence type="ECO:0000256" key="1">
    <source>
        <dbReference type="SAM" id="MobiDB-lite"/>
    </source>
</evidence>
<dbReference type="GO" id="GO:0016567">
    <property type="term" value="P:protein ubiquitination"/>
    <property type="evidence" value="ECO:0007669"/>
    <property type="project" value="InterPro"/>
</dbReference>
<dbReference type="SUPFAM" id="SSF57850">
    <property type="entry name" value="RING/U-box"/>
    <property type="match status" value="1"/>
</dbReference>
<feature type="compositionally biased region" description="Gly residues" evidence="1">
    <location>
        <begin position="429"/>
        <end position="439"/>
    </location>
</feature>
<dbReference type="EMBL" id="BRXU01000014">
    <property type="protein sequence ID" value="GLC55997.1"/>
    <property type="molecule type" value="Genomic_DNA"/>
</dbReference>
<feature type="region of interest" description="Disordered" evidence="1">
    <location>
        <begin position="801"/>
        <end position="833"/>
    </location>
</feature>
<feature type="compositionally biased region" description="Low complexity" evidence="1">
    <location>
        <begin position="208"/>
        <end position="221"/>
    </location>
</feature>
<feature type="compositionally biased region" description="Basic and acidic residues" evidence="1">
    <location>
        <begin position="225"/>
        <end position="236"/>
    </location>
</feature>
<comment type="caution">
    <text evidence="3">The sequence shown here is derived from an EMBL/GenBank/DDBJ whole genome shotgun (WGS) entry which is preliminary data.</text>
</comment>
<reference evidence="3 4" key="1">
    <citation type="journal article" date="2023" name="Commun. Biol.">
        <title>Reorganization of the ancestral sex-determining regions during the evolution of trioecy in Pleodorina starrii.</title>
        <authorList>
            <person name="Takahashi K."/>
            <person name="Suzuki S."/>
            <person name="Kawai-Toyooka H."/>
            <person name="Yamamoto K."/>
            <person name="Hamaji T."/>
            <person name="Ootsuki R."/>
            <person name="Yamaguchi H."/>
            <person name="Kawachi M."/>
            <person name="Higashiyama T."/>
            <person name="Nozaki H."/>
        </authorList>
    </citation>
    <scope>NUCLEOTIDE SEQUENCE [LARGE SCALE GENOMIC DNA]</scope>
    <source>
        <strain evidence="3 4">NIES-4479</strain>
    </source>
</reference>
<feature type="compositionally biased region" description="Basic and acidic residues" evidence="1">
    <location>
        <begin position="493"/>
        <end position="502"/>
    </location>
</feature>
<feature type="domain" description="U-box" evidence="2">
    <location>
        <begin position="862"/>
        <end position="929"/>
    </location>
</feature>
<dbReference type="GO" id="GO:0004842">
    <property type="term" value="F:ubiquitin-protein transferase activity"/>
    <property type="evidence" value="ECO:0007669"/>
    <property type="project" value="InterPro"/>
</dbReference>
<evidence type="ECO:0000259" key="2">
    <source>
        <dbReference type="SMART" id="SM00504"/>
    </source>
</evidence>
<feature type="compositionally biased region" description="Gly residues" evidence="1">
    <location>
        <begin position="1088"/>
        <end position="1105"/>
    </location>
</feature>
<feature type="region of interest" description="Disordered" evidence="1">
    <location>
        <begin position="934"/>
        <end position="982"/>
    </location>
</feature>
<evidence type="ECO:0000313" key="4">
    <source>
        <dbReference type="Proteomes" id="UP001165080"/>
    </source>
</evidence>
<proteinExistence type="predicted"/>
<dbReference type="InterPro" id="IPR003613">
    <property type="entry name" value="Ubox_domain"/>
</dbReference>
<sequence length="1105" mass="114203">MVLLRRRNWILTLVAACATLLSYQIGVVWLRPAFMEEHYYGKQRLWAEFLATCDCDEKTCPDTFKLSMMHGSLYDRLMLDSRQGNRSVVKHLVWQPYKVAAAYPWRLRMYAHMALVLPRSLALMHGWWLSASEDLALALHHLSRGVPLVLDPDSAAGQRVEPDASILCKLEPPDAKEGPEAQPQPQPEPEEHSRAAPAEPSGNGTAAEQPQQQQQQQQPQEQQEEESRVQKDPEDRGGDDDGGGGSGEGGPGGNRGDSSSGGSGGGGGSDATAKSGGGGGGGGKRKRKAAAPDDEASVRRFVCTLYDVRGGAAMLRLLSPDQLAAAASGRRRDSGGGRRQDDERPLPPLPAPVTPPPPPPLPAVQGALDVGGDSGSGGTGDGQRQEMCIGPNGEGAVGGSCPAPAEWAAAPGAAAACDAAAAEAAESGLGAGGGDGTPGQDGPAAPPPVDAGSKGPEGGPRGDERAGGGDDAGGGVSGACRNSIFIRPPRQSEVSEHVRETEASPLGLSFRELVRTSLPRVAEALGWLLLPHVMLGRYVLLLAPFTAAGAAGDGAGAAAAGAAGGGYGSKSYNDQPPMSSVGVQLMLLAGTLLTTVELLLWARVASELMSLSRPRRPWARRREAAWRVVYEGMVQPLREALLSWNITHFVGLPLLQLALSMPSLDWALLLPLAYCVLTLGTANCDVAARATPALLRVARRARHHEGGYHLLLLNVVMSAEPQALPYITRLLQWVGVFEAVGNAGRAAVVAATLEEAPGLAAALAAAAQRRGGAAAAAGGAGADGGGGGDLAAAMMARVAAAEDPDREGRHGRADGELYDSDDDIEEEEAEDGGRDVRAVVLRWPAPLKLPPEVHDWEDVPRGFTCAITQQLMTQPAMLVSPELPAAPTYERSAIQQWLAGQMRDPKSNTALRSYNLLPNEDLYRAIDDWVTHRLRDAQRPPRRSGRTRRRPTGRHDPGGAGGAAAAAAVALPPGGPGAGQPPTAAVAVVGMAALDADADGGPSASHSGDDSDSYTRSAGRSASVLASLAQGASDLMDTGMEVMSRAAAAAAATAVAAAAAAGGGLARREQPPRPDAAGPDGAAPGGEEQQGGRGGPPLGKGDGRR</sequence>
<name>A0A9W6BPP6_9CHLO</name>
<feature type="region of interest" description="Disordered" evidence="1">
    <location>
        <begin position="1059"/>
        <end position="1105"/>
    </location>
</feature>
<accession>A0A9W6BPP6</accession>
<dbReference type="PANTHER" id="PTHR40903">
    <property type="entry name" value="GLYCINE-RICH CELL WALL STRUCTURAL PROTEIN 1-LIKE"/>
    <property type="match status" value="1"/>
</dbReference>
<feature type="region of interest" description="Disordered" evidence="1">
    <location>
        <begin position="997"/>
        <end position="1018"/>
    </location>
</feature>